<evidence type="ECO:0000313" key="3">
    <source>
        <dbReference type="Proteomes" id="UP000186132"/>
    </source>
</evidence>
<dbReference type="GO" id="GO:0008168">
    <property type="term" value="F:methyltransferase activity"/>
    <property type="evidence" value="ECO:0007669"/>
    <property type="project" value="UniProtKB-KW"/>
</dbReference>
<dbReference type="InterPro" id="IPR029063">
    <property type="entry name" value="SAM-dependent_MTases_sf"/>
</dbReference>
<dbReference type="AlphaFoldDB" id="A0A1M5ICP3"/>
<dbReference type="EMBL" id="FQVU01000002">
    <property type="protein sequence ID" value="SHG26076.1"/>
    <property type="molecule type" value="Genomic_DNA"/>
</dbReference>
<keyword evidence="3" id="KW-1185">Reference proteome</keyword>
<dbReference type="PANTHER" id="PTHR37886:SF1">
    <property type="entry name" value="S-ADENOSYL-L-METHIONINE-DEPENDENT METHYLTRANSFERASES SUPERFAMILY PROTEIN"/>
    <property type="match status" value="1"/>
</dbReference>
<feature type="domain" description="Methyltransferase type 12" evidence="1">
    <location>
        <begin position="69"/>
        <end position="170"/>
    </location>
</feature>
<protein>
    <submittedName>
        <fullName evidence="2">Methyltransferase domain-containing protein</fullName>
    </submittedName>
</protein>
<dbReference type="SUPFAM" id="SSF53335">
    <property type="entry name" value="S-adenosyl-L-methionine-dependent methyltransferases"/>
    <property type="match status" value="1"/>
</dbReference>
<dbReference type="Pfam" id="PF08242">
    <property type="entry name" value="Methyltransf_12"/>
    <property type="match status" value="1"/>
</dbReference>
<gene>
    <name evidence="2" type="ORF">SAMN05443575_1850</name>
</gene>
<dbReference type="CDD" id="cd02440">
    <property type="entry name" value="AdoMet_MTases"/>
    <property type="match status" value="1"/>
</dbReference>
<dbReference type="OrthoDB" id="4228691at2"/>
<evidence type="ECO:0000313" key="2">
    <source>
        <dbReference type="EMBL" id="SHG26076.1"/>
    </source>
</evidence>
<dbReference type="PANTHER" id="PTHR37886">
    <property type="entry name" value="S-ADENOSYL-L-METHIONINE-DEPENDENT METHYLTRANSFERASES SUPERFAMILY PROTEIN"/>
    <property type="match status" value="1"/>
</dbReference>
<dbReference type="RefSeq" id="WP_073388878.1">
    <property type="nucleotide sequence ID" value="NZ_FQVU01000002.1"/>
</dbReference>
<keyword evidence="2" id="KW-0808">Transferase</keyword>
<dbReference type="GO" id="GO:0032259">
    <property type="term" value="P:methylation"/>
    <property type="evidence" value="ECO:0007669"/>
    <property type="project" value="UniProtKB-KW"/>
</dbReference>
<accession>A0A1M5ICP3</accession>
<sequence length="268" mass="30174">MTEERPPIDIPQLVETRATTPDYSGITFTDEQLEAGAHRRFVGGRFDSHGEAQLEFLRGRGLQPHHRFLDVGCGSLRAGRHLVDYLDPAHYWGIDANADLVRAGYVRELDDAQRAKLPLANLRVNDRFNADFGVGFDVAIAQSIFSHVSLNHVRLCLYRVAQVMNPGGRCYVTFYEQPAGTRPDRIVAQQGRKPQLTERNVFWYYRSDLRWAAAFAPWRFRYLGDWGHPGGQMMIELTRVGRARAAGTGAAATLLARARRRAARAIAP</sequence>
<dbReference type="InterPro" id="IPR013217">
    <property type="entry name" value="Methyltransf_12"/>
</dbReference>
<reference evidence="2 3" key="1">
    <citation type="submission" date="2016-11" db="EMBL/GenBank/DDBJ databases">
        <authorList>
            <person name="Jaros S."/>
            <person name="Januszkiewicz K."/>
            <person name="Wedrychowicz H."/>
        </authorList>
    </citation>
    <scope>NUCLEOTIDE SEQUENCE [LARGE SCALE GENOMIC DNA]</scope>
    <source>
        <strain evidence="2 3">DSM 45627</strain>
    </source>
</reference>
<keyword evidence="2" id="KW-0489">Methyltransferase</keyword>
<dbReference type="STRING" id="1206085.SAMN05443575_1850"/>
<name>A0A1M5ICP3_9ACTN</name>
<proteinExistence type="predicted"/>
<evidence type="ECO:0000259" key="1">
    <source>
        <dbReference type="Pfam" id="PF08242"/>
    </source>
</evidence>
<dbReference type="Proteomes" id="UP000186132">
    <property type="component" value="Unassembled WGS sequence"/>
</dbReference>
<organism evidence="2 3">
    <name type="scientific">Jatrophihabitans endophyticus</name>
    <dbReference type="NCBI Taxonomy" id="1206085"/>
    <lineage>
        <taxon>Bacteria</taxon>
        <taxon>Bacillati</taxon>
        <taxon>Actinomycetota</taxon>
        <taxon>Actinomycetes</taxon>
        <taxon>Jatrophihabitantales</taxon>
        <taxon>Jatrophihabitantaceae</taxon>
        <taxon>Jatrophihabitans</taxon>
    </lineage>
</organism>
<dbReference type="Gene3D" id="3.40.50.150">
    <property type="entry name" value="Vaccinia Virus protein VP39"/>
    <property type="match status" value="1"/>
</dbReference>